<dbReference type="RefSeq" id="WP_420904920.1">
    <property type="nucleotide sequence ID" value="NZ_BAAFGK010000004.1"/>
</dbReference>
<name>A0ABQ0C8K8_9PROT</name>
<gene>
    <name evidence="1" type="ORF">SIID45300_01543</name>
</gene>
<organism evidence="1 2">
    <name type="scientific">Candidatus Magnetaquiglobus chichijimensis</name>
    <dbReference type="NCBI Taxonomy" id="3141448"/>
    <lineage>
        <taxon>Bacteria</taxon>
        <taxon>Pseudomonadati</taxon>
        <taxon>Pseudomonadota</taxon>
        <taxon>Magnetococcia</taxon>
        <taxon>Magnetococcales</taxon>
        <taxon>Candidatus Magnetaquicoccaceae</taxon>
        <taxon>Candidatus Magnetaquiglobus</taxon>
    </lineage>
</organism>
<comment type="caution">
    <text evidence="1">The sequence shown here is derived from an EMBL/GenBank/DDBJ whole genome shotgun (WGS) entry which is preliminary data.</text>
</comment>
<reference evidence="1 2" key="1">
    <citation type="submission" date="2024-09" db="EMBL/GenBank/DDBJ databases">
        <title>Draft genome sequence of Candidatus Magnetaquicoccaceae bacterium FCR-1.</title>
        <authorList>
            <person name="Shimoshige H."/>
            <person name="Shimamura S."/>
            <person name="Taoka A."/>
            <person name="Kobayashi H."/>
            <person name="Maekawa T."/>
        </authorList>
    </citation>
    <scope>NUCLEOTIDE SEQUENCE [LARGE SCALE GENOMIC DNA]</scope>
    <source>
        <strain evidence="1 2">FCR-1</strain>
    </source>
</reference>
<proteinExistence type="predicted"/>
<accession>A0ABQ0C8K8</accession>
<evidence type="ECO:0000313" key="2">
    <source>
        <dbReference type="Proteomes" id="UP001628193"/>
    </source>
</evidence>
<keyword evidence="2" id="KW-1185">Reference proteome</keyword>
<protein>
    <submittedName>
        <fullName evidence="1">Uncharacterized protein</fullName>
    </submittedName>
</protein>
<sequence>MTHPLQSITLLVTRAHFDPPTPDDWQNLPNSRLTPPWRLKLFFLHQAVHLVDRPLWNAWLEAGHEASFCAHDHQTLHGPPPLPGIQPAGLATLGRWIRESSLTLSIPKLTWPRQPGTPGLKKIAILLNDHKTDHRQSLRLAAGLAGCDHPITLFHATPSPTIPPDATPYHQALLALGAQFRPLSSSDNIQSNHAIILTL</sequence>
<dbReference type="Proteomes" id="UP001628193">
    <property type="component" value="Unassembled WGS sequence"/>
</dbReference>
<dbReference type="EMBL" id="BAAFGK010000004">
    <property type="protein sequence ID" value="GAB0057220.1"/>
    <property type="molecule type" value="Genomic_DNA"/>
</dbReference>
<evidence type="ECO:0000313" key="1">
    <source>
        <dbReference type="EMBL" id="GAB0057220.1"/>
    </source>
</evidence>